<dbReference type="PROSITE" id="PS51186">
    <property type="entry name" value="GNAT"/>
    <property type="match status" value="1"/>
</dbReference>
<name>A0A4R6Z215_9GAMM</name>
<dbReference type="PANTHER" id="PTHR43072:SF23">
    <property type="entry name" value="UPF0039 PROTEIN C11D3.02C"/>
    <property type="match status" value="1"/>
</dbReference>
<dbReference type="NCBIfam" id="NF040503">
    <property type="entry name" value="resist_ArsN1a"/>
    <property type="match status" value="1"/>
</dbReference>
<dbReference type="Pfam" id="PF00583">
    <property type="entry name" value="Acetyltransf_1"/>
    <property type="match status" value="1"/>
</dbReference>
<sequence>MPTPLSTRYAIAADAPAITAIYNQGITGRSATFETELRTVDDVLPRIADTRHPLLVAADAADSVVGWAGLSSYRSRACYAGIAEFSIYIDTDARGHGIGRMLLDSLLNAAREAGFWKVLSRVFPFNTASLALCRACGFREVGLYEKHGQLDGQWLDVVIVERLIPENLAGTNARLPTTP</sequence>
<keyword evidence="5" id="KW-1185">Reference proteome</keyword>
<dbReference type="InterPro" id="IPR016181">
    <property type="entry name" value="Acyl_CoA_acyltransferase"/>
</dbReference>
<proteinExistence type="predicted"/>
<dbReference type="OrthoDB" id="9801656at2"/>
<dbReference type="SUPFAM" id="SSF55729">
    <property type="entry name" value="Acyl-CoA N-acyltransferases (Nat)"/>
    <property type="match status" value="1"/>
</dbReference>
<dbReference type="GO" id="GO:0016747">
    <property type="term" value="F:acyltransferase activity, transferring groups other than amino-acyl groups"/>
    <property type="evidence" value="ECO:0007669"/>
    <property type="project" value="InterPro"/>
</dbReference>
<evidence type="ECO:0000313" key="4">
    <source>
        <dbReference type="EMBL" id="TDR45611.1"/>
    </source>
</evidence>
<dbReference type="Proteomes" id="UP000295293">
    <property type="component" value="Unassembled WGS sequence"/>
</dbReference>
<reference evidence="4 5" key="1">
    <citation type="submission" date="2019-03" db="EMBL/GenBank/DDBJ databases">
        <title>Genomic Encyclopedia of Type Strains, Phase IV (KMG-IV): sequencing the most valuable type-strain genomes for metagenomic binning, comparative biology and taxonomic classification.</title>
        <authorList>
            <person name="Goeker M."/>
        </authorList>
    </citation>
    <scope>NUCLEOTIDE SEQUENCE [LARGE SCALE GENOMIC DNA]</scope>
    <source>
        <strain evidence="4 5">DSM 21667</strain>
    </source>
</reference>
<feature type="domain" description="N-acetyltransferase" evidence="3">
    <location>
        <begin position="5"/>
        <end position="165"/>
    </location>
</feature>
<dbReference type="PANTHER" id="PTHR43072">
    <property type="entry name" value="N-ACETYLTRANSFERASE"/>
    <property type="match status" value="1"/>
</dbReference>
<evidence type="ECO:0000256" key="2">
    <source>
        <dbReference type="ARBA" id="ARBA00023315"/>
    </source>
</evidence>
<dbReference type="Gene3D" id="3.40.630.30">
    <property type="match status" value="1"/>
</dbReference>
<organism evidence="4 5">
    <name type="scientific">Tahibacter aquaticus</name>
    <dbReference type="NCBI Taxonomy" id="520092"/>
    <lineage>
        <taxon>Bacteria</taxon>
        <taxon>Pseudomonadati</taxon>
        <taxon>Pseudomonadota</taxon>
        <taxon>Gammaproteobacteria</taxon>
        <taxon>Lysobacterales</taxon>
        <taxon>Rhodanobacteraceae</taxon>
        <taxon>Tahibacter</taxon>
    </lineage>
</organism>
<evidence type="ECO:0000313" key="5">
    <source>
        <dbReference type="Proteomes" id="UP000295293"/>
    </source>
</evidence>
<dbReference type="AlphaFoldDB" id="A0A4R6Z215"/>
<dbReference type="CDD" id="cd04301">
    <property type="entry name" value="NAT_SF"/>
    <property type="match status" value="1"/>
</dbReference>
<protein>
    <submittedName>
        <fullName evidence="4">Phosphinothricin acetyltransferase</fullName>
    </submittedName>
</protein>
<comment type="caution">
    <text evidence="4">The sequence shown here is derived from an EMBL/GenBank/DDBJ whole genome shotgun (WGS) entry which is preliminary data.</text>
</comment>
<dbReference type="InterPro" id="IPR000182">
    <property type="entry name" value="GNAT_dom"/>
</dbReference>
<evidence type="ECO:0000256" key="1">
    <source>
        <dbReference type="ARBA" id="ARBA00022679"/>
    </source>
</evidence>
<keyword evidence="1 4" id="KW-0808">Transferase</keyword>
<keyword evidence="2" id="KW-0012">Acyltransferase</keyword>
<evidence type="ECO:0000259" key="3">
    <source>
        <dbReference type="PROSITE" id="PS51186"/>
    </source>
</evidence>
<accession>A0A4R6Z215</accession>
<gene>
    <name evidence="4" type="ORF">DFR29_10439</name>
</gene>
<dbReference type="EMBL" id="SNZH01000004">
    <property type="protein sequence ID" value="TDR45611.1"/>
    <property type="molecule type" value="Genomic_DNA"/>
</dbReference>